<dbReference type="InterPro" id="IPR054787">
    <property type="entry name" value="TrlF_ATPase"/>
</dbReference>
<dbReference type="GO" id="GO:0004534">
    <property type="term" value="F:5'-3' RNA exonuclease activity"/>
    <property type="evidence" value="ECO:0007669"/>
    <property type="project" value="TreeGrafter"/>
</dbReference>
<dbReference type="InterPro" id="IPR052018">
    <property type="entry name" value="PHP_domain"/>
</dbReference>
<feature type="coiled-coil region" evidence="1">
    <location>
        <begin position="570"/>
        <end position="628"/>
    </location>
</feature>
<feature type="coiled-coil region" evidence="1">
    <location>
        <begin position="450"/>
        <end position="508"/>
    </location>
</feature>
<keyword evidence="4" id="KW-1185">Reference proteome</keyword>
<dbReference type="PANTHER" id="PTHR42924">
    <property type="entry name" value="EXONUCLEASE"/>
    <property type="match status" value="1"/>
</dbReference>
<dbReference type="NCBIfam" id="NF045780">
    <property type="entry name" value="TrlF_fam_ATP"/>
    <property type="match status" value="1"/>
</dbReference>
<dbReference type="AlphaFoldDB" id="A0A1Q5P8W8"/>
<dbReference type="Proteomes" id="UP000186551">
    <property type="component" value="Unassembled WGS sequence"/>
</dbReference>
<dbReference type="Gene3D" id="3.40.50.300">
    <property type="entry name" value="P-loop containing nucleotide triphosphate hydrolases"/>
    <property type="match status" value="2"/>
</dbReference>
<evidence type="ECO:0000313" key="3">
    <source>
        <dbReference type="EMBL" id="OKL38685.1"/>
    </source>
</evidence>
<proteinExistence type="predicted"/>
<dbReference type="InterPro" id="IPR027417">
    <property type="entry name" value="P-loop_NTPase"/>
</dbReference>
<reference evidence="3 4" key="1">
    <citation type="submission" date="2016-03" db="EMBL/GenBank/DDBJ databases">
        <title>Genome sequence of Pontibacter sp. nov., of the family cytophagaceae, isolated from marine sediment of the Yellow Sea, China.</title>
        <authorList>
            <person name="Zhang G."/>
            <person name="Zhang R."/>
        </authorList>
    </citation>
    <scope>NUCLEOTIDE SEQUENCE [LARGE SCALE GENOMIC DNA]</scope>
    <source>
        <strain evidence="3 4">S10-8</strain>
    </source>
</reference>
<comment type="caution">
    <text evidence="3">The sequence shown here is derived from an EMBL/GenBank/DDBJ whole genome shotgun (WGS) entry which is preliminary data.</text>
</comment>
<dbReference type="SMART" id="SM00481">
    <property type="entry name" value="POLIIIAc"/>
    <property type="match status" value="1"/>
</dbReference>
<dbReference type="SUPFAM" id="SSF89550">
    <property type="entry name" value="PHP domain-like"/>
    <property type="match status" value="1"/>
</dbReference>
<dbReference type="GO" id="GO:0035312">
    <property type="term" value="F:5'-3' DNA exonuclease activity"/>
    <property type="evidence" value="ECO:0007669"/>
    <property type="project" value="TreeGrafter"/>
</dbReference>
<dbReference type="GO" id="GO:0006302">
    <property type="term" value="P:double-strand break repair"/>
    <property type="evidence" value="ECO:0007669"/>
    <property type="project" value="InterPro"/>
</dbReference>
<evidence type="ECO:0000256" key="1">
    <source>
        <dbReference type="SAM" id="Coils"/>
    </source>
</evidence>
<sequence>MKYKGARWFKCDLHIHTTASACFQDKTVTAEQWVKEALDKGLNCVAVTDHNTGAMIDQIKLAAEGTGLTVFPGVEITCDPSKVHLLIIFDIDKTSDDINDFLITCGISRGEFGTQEAFTSLSIFEIAEKAKSAKALIIPAHIDEYNGLGSISVANLKKLYDLDYINAVQVVHPEFLSPISSPYDDELKEKLNIYYSYPNPQIDDSIIKEWSTTVKYATDANLAILSFSDNPHEQNNPKHGLWGIGSCYSWIKMDEKPSLEGLRQAFLIPERRVKTNHDCSDIPYETPELWIKSLEITNTTITDNNAPLRIDFNPQLTTIIGGRGSGKSSIFRFIRGAFNKCADICDLKEIFADQKDFYKRFDNKSKKGVLTENSEILIEFIRHKVKYQIKATDITHQESQKVEIQKFDTSSSSWVTVEEEGFIDFFEYEQYSQKQIYEIAQDPNCLRERIDKLDDDIETLKDNRETTKRLFLEKSTTIRSIQQQIAGKGKLQTEIKDLEERIKLFHESGIADLLTEKELLSTQEILINNELLKFVNIENSFDDLIDQVHLDSFNLTTFDANESIELYEINAKAQKDLESIKKEIEVLKSKVLNVKDTLLDEIKVSDWKDKYNKNLSDFNAKKADLEAQGIEDIKNFEKITSQKISKENDLNKIFALEDKLDQELKSREEIQKEFLDTTKEITKKRKVAVASILPDDKVKILIKPFRNKTDFETKLRTILQKENSFDKDINVIVEICFNGNVEKTITDIRNIFHRIRNKEEVEEVTGYFYNLVEKLNDAQIDEIDLLWPEDEIEIQYKPTNDASFRPLSTASAGQKTTAILTFILSHGNVPLLLDQPEDDLDNRLVYELIVDRLKFAKEQRQIIVVTHNANIPVNGDAEYIVSMNSESKKLGVLYSGTVDIPDIKKEICDVMEGTKHAFTMRAKRYKEIALS</sequence>
<keyword evidence="1" id="KW-0175">Coiled coil</keyword>
<dbReference type="Pfam" id="PF13476">
    <property type="entry name" value="AAA_23"/>
    <property type="match status" value="1"/>
</dbReference>
<dbReference type="SUPFAM" id="SSF52540">
    <property type="entry name" value="P-loop containing nucleoside triphosphate hydrolases"/>
    <property type="match status" value="1"/>
</dbReference>
<feature type="domain" description="Polymerase/histidinol phosphatase N-terminal" evidence="2">
    <location>
        <begin position="11"/>
        <end position="80"/>
    </location>
</feature>
<dbReference type="GO" id="GO:0016887">
    <property type="term" value="F:ATP hydrolysis activity"/>
    <property type="evidence" value="ECO:0007669"/>
    <property type="project" value="InterPro"/>
</dbReference>
<dbReference type="InterPro" id="IPR016195">
    <property type="entry name" value="Pol/histidinol_Pase-like"/>
</dbReference>
<dbReference type="EMBL" id="LVWA01000012">
    <property type="protein sequence ID" value="OKL38685.1"/>
    <property type="molecule type" value="Genomic_DNA"/>
</dbReference>
<protein>
    <recommendedName>
        <fullName evidence="2">Polymerase/histidinol phosphatase N-terminal domain-containing protein</fullName>
    </recommendedName>
</protein>
<dbReference type="Gene3D" id="3.20.20.140">
    <property type="entry name" value="Metal-dependent hydrolases"/>
    <property type="match status" value="1"/>
</dbReference>
<organism evidence="3 4">
    <name type="scientific">Pontibacter flavimaris</name>
    <dbReference type="NCBI Taxonomy" id="1797110"/>
    <lineage>
        <taxon>Bacteria</taxon>
        <taxon>Pseudomonadati</taxon>
        <taxon>Bacteroidota</taxon>
        <taxon>Cytophagia</taxon>
        <taxon>Cytophagales</taxon>
        <taxon>Hymenobacteraceae</taxon>
        <taxon>Pontibacter</taxon>
    </lineage>
</organism>
<dbReference type="RefSeq" id="WP_073854701.1">
    <property type="nucleotide sequence ID" value="NZ_LVWA01000012.1"/>
</dbReference>
<dbReference type="STRING" id="1797110.A3841_05975"/>
<gene>
    <name evidence="3" type="ORF">A3841_05975</name>
</gene>
<dbReference type="PANTHER" id="PTHR42924:SF3">
    <property type="entry name" value="POLYMERASE_HISTIDINOL PHOSPHATASE N-TERMINAL DOMAIN-CONTAINING PROTEIN"/>
    <property type="match status" value="1"/>
</dbReference>
<dbReference type="InterPro" id="IPR003141">
    <property type="entry name" value="Pol/His_phosphatase_N"/>
</dbReference>
<evidence type="ECO:0000313" key="4">
    <source>
        <dbReference type="Proteomes" id="UP000186551"/>
    </source>
</evidence>
<name>A0A1Q5P8W8_9BACT</name>
<evidence type="ECO:0000259" key="2">
    <source>
        <dbReference type="SMART" id="SM00481"/>
    </source>
</evidence>
<dbReference type="Pfam" id="PF02811">
    <property type="entry name" value="PHP"/>
    <property type="match status" value="1"/>
</dbReference>
<dbReference type="OrthoDB" id="9791620at2"/>
<dbReference type="InterPro" id="IPR004013">
    <property type="entry name" value="PHP_dom"/>
</dbReference>
<dbReference type="InterPro" id="IPR038729">
    <property type="entry name" value="Rad50/SbcC_AAA"/>
</dbReference>
<accession>A0A1Q5P8W8</accession>